<dbReference type="WBParaSite" id="ASIM_0002068701-mRNA-1">
    <property type="protein sequence ID" value="ASIM_0002068701-mRNA-1"/>
    <property type="gene ID" value="ASIM_0002068701"/>
</dbReference>
<protein>
    <submittedName>
        <fullName evidence="1 3">Uncharacterized protein</fullName>
    </submittedName>
</protein>
<evidence type="ECO:0000313" key="3">
    <source>
        <dbReference type="WBParaSite" id="ASIM_0002068701-mRNA-1"/>
    </source>
</evidence>
<gene>
    <name evidence="1" type="ORF">ASIM_LOCUS20066</name>
</gene>
<evidence type="ECO:0000313" key="2">
    <source>
        <dbReference type="Proteomes" id="UP000267096"/>
    </source>
</evidence>
<reference evidence="1 2" key="2">
    <citation type="submission" date="2018-11" db="EMBL/GenBank/DDBJ databases">
        <authorList>
            <consortium name="Pathogen Informatics"/>
        </authorList>
    </citation>
    <scope>NUCLEOTIDE SEQUENCE [LARGE SCALE GENOMIC DNA]</scope>
</reference>
<reference evidence="3" key="1">
    <citation type="submission" date="2017-02" db="UniProtKB">
        <authorList>
            <consortium name="WormBaseParasite"/>
        </authorList>
    </citation>
    <scope>IDENTIFICATION</scope>
</reference>
<proteinExistence type="predicted"/>
<accession>A0A0M3KI68</accession>
<dbReference type="AlphaFoldDB" id="A0A0M3KI68"/>
<dbReference type="EMBL" id="UYRR01038612">
    <property type="protein sequence ID" value="VDK74044.1"/>
    <property type="molecule type" value="Genomic_DNA"/>
</dbReference>
<keyword evidence="2" id="KW-1185">Reference proteome</keyword>
<sequence>MFARFKPALQWIVVVLIDFDEITPVSFISLRIPLTALAAHQLATAAANQLQQNTSLCQSHPNLTGEMALVSHAQAASAIVGGPQQIFATQSASTAIGKEASHVAAITSKSAKHAQQVTFFDELFSSQSNFSAYI</sequence>
<evidence type="ECO:0000313" key="1">
    <source>
        <dbReference type="EMBL" id="VDK74044.1"/>
    </source>
</evidence>
<organism evidence="3">
    <name type="scientific">Anisakis simplex</name>
    <name type="common">Herring worm</name>
    <dbReference type="NCBI Taxonomy" id="6269"/>
    <lineage>
        <taxon>Eukaryota</taxon>
        <taxon>Metazoa</taxon>
        <taxon>Ecdysozoa</taxon>
        <taxon>Nematoda</taxon>
        <taxon>Chromadorea</taxon>
        <taxon>Rhabditida</taxon>
        <taxon>Spirurina</taxon>
        <taxon>Ascaridomorpha</taxon>
        <taxon>Ascaridoidea</taxon>
        <taxon>Anisakidae</taxon>
        <taxon>Anisakis</taxon>
        <taxon>Anisakis simplex complex</taxon>
    </lineage>
</organism>
<dbReference type="Proteomes" id="UP000267096">
    <property type="component" value="Unassembled WGS sequence"/>
</dbReference>
<name>A0A0M3KI68_ANISI</name>